<feature type="region of interest" description="Disordered" evidence="1">
    <location>
        <begin position="1"/>
        <end position="27"/>
    </location>
</feature>
<dbReference type="EMBL" id="SJOL01007269">
    <property type="protein sequence ID" value="TGZ63179.1"/>
    <property type="molecule type" value="Genomic_DNA"/>
</dbReference>
<sequence length="269" mass="30876">MISTCPTVRKKRRDAPPTFDPEVDPGDASQTLTTFTIVRPHSVGASYFPNHHFQPYRLHPPEYPPRRLLPQADHPPPTSAHKPLLVTLRHLLKAWWDPLLFVSRDNISLLGTINENSKGTVCTARTSIPNRCIKLRIRADQTLLSNAVRTRSVQPHPVVFTPIRRQDTAGSRAPRFEKRRCWAQKIKRTKIFPPSGISSIMNNPCVRIYSRWNAASISQMLQPLSLTEFLNYTLSHIIKLRIRSPKEKHFLLIYQLKTNCDIRRVASTL</sequence>
<evidence type="ECO:0000313" key="2">
    <source>
        <dbReference type="EMBL" id="TGZ63179.1"/>
    </source>
</evidence>
<reference evidence="2 3" key="1">
    <citation type="journal article" date="2019" name="BMC Genomics">
        <title>New insights from Opisthorchis felineus genome: update on genomics of the epidemiologically important liver flukes.</title>
        <authorList>
            <person name="Ershov N.I."/>
            <person name="Mordvinov V.A."/>
            <person name="Prokhortchouk E.B."/>
            <person name="Pakharukova M.Y."/>
            <person name="Gunbin K.V."/>
            <person name="Ustyantsev K."/>
            <person name="Genaev M.A."/>
            <person name="Blinov A.G."/>
            <person name="Mazur A."/>
            <person name="Boulygina E."/>
            <person name="Tsygankova S."/>
            <person name="Khrameeva E."/>
            <person name="Chekanov N."/>
            <person name="Fan G."/>
            <person name="Xiao A."/>
            <person name="Zhang H."/>
            <person name="Xu X."/>
            <person name="Yang H."/>
            <person name="Solovyev V."/>
            <person name="Lee S.M."/>
            <person name="Liu X."/>
            <person name="Afonnikov D.A."/>
            <person name="Skryabin K.G."/>
        </authorList>
    </citation>
    <scope>NUCLEOTIDE SEQUENCE [LARGE SCALE GENOMIC DNA]</scope>
    <source>
        <strain evidence="2">AK-0245</strain>
        <tissue evidence="2">Whole organism</tissue>
    </source>
</reference>
<gene>
    <name evidence="2" type="ORF">CRM22_007059</name>
</gene>
<organism evidence="2 3">
    <name type="scientific">Opisthorchis felineus</name>
    <dbReference type="NCBI Taxonomy" id="147828"/>
    <lineage>
        <taxon>Eukaryota</taxon>
        <taxon>Metazoa</taxon>
        <taxon>Spiralia</taxon>
        <taxon>Lophotrochozoa</taxon>
        <taxon>Platyhelminthes</taxon>
        <taxon>Trematoda</taxon>
        <taxon>Digenea</taxon>
        <taxon>Opisthorchiida</taxon>
        <taxon>Opisthorchiata</taxon>
        <taxon>Opisthorchiidae</taxon>
        <taxon>Opisthorchis</taxon>
    </lineage>
</organism>
<evidence type="ECO:0000256" key="1">
    <source>
        <dbReference type="SAM" id="MobiDB-lite"/>
    </source>
</evidence>
<evidence type="ECO:0000313" key="3">
    <source>
        <dbReference type="Proteomes" id="UP000308267"/>
    </source>
</evidence>
<dbReference type="Proteomes" id="UP000308267">
    <property type="component" value="Unassembled WGS sequence"/>
</dbReference>
<keyword evidence="3" id="KW-1185">Reference proteome</keyword>
<name>A0A4S2LPL7_OPIFE</name>
<proteinExistence type="predicted"/>
<comment type="caution">
    <text evidence="2">The sequence shown here is derived from an EMBL/GenBank/DDBJ whole genome shotgun (WGS) entry which is preliminary data.</text>
</comment>
<protein>
    <submittedName>
        <fullName evidence="2">Uncharacterized protein</fullName>
    </submittedName>
</protein>
<accession>A0A4S2LPL7</accession>
<dbReference type="AlphaFoldDB" id="A0A4S2LPL7"/>